<evidence type="ECO:0000256" key="5">
    <source>
        <dbReference type="ARBA" id="ARBA00022723"/>
    </source>
</evidence>
<dbReference type="Proteomes" id="UP000509510">
    <property type="component" value="Chromosome III"/>
</dbReference>
<feature type="compositionally biased region" description="Basic and acidic residues" evidence="11">
    <location>
        <begin position="163"/>
        <end position="176"/>
    </location>
</feature>
<keyword evidence="7" id="KW-0833">Ubl conjugation pathway</keyword>
<evidence type="ECO:0000256" key="10">
    <source>
        <dbReference type="PROSITE-ProRule" id="PRU00452"/>
    </source>
</evidence>
<dbReference type="GeneID" id="55993260"/>
<gene>
    <name evidence="13" type="ORF">TRUGW13939_05763</name>
</gene>
<comment type="subcellular location">
    <subcellularLocation>
        <location evidence="1">Nucleus</location>
    </subcellularLocation>
</comment>
<dbReference type="CDD" id="cd16651">
    <property type="entry name" value="SPL-RING_NSE2"/>
    <property type="match status" value="1"/>
</dbReference>
<comment type="pathway">
    <text evidence="2">Protein modification; protein sumoylation.</text>
</comment>
<evidence type="ECO:0000256" key="11">
    <source>
        <dbReference type="SAM" id="MobiDB-lite"/>
    </source>
</evidence>
<feature type="compositionally biased region" description="Acidic residues" evidence="11">
    <location>
        <begin position="236"/>
        <end position="254"/>
    </location>
</feature>
<dbReference type="KEGG" id="trg:TRUGW13939_05763"/>
<dbReference type="GO" id="GO:0030915">
    <property type="term" value="C:Smc5-Smc6 complex"/>
    <property type="evidence" value="ECO:0007669"/>
    <property type="project" value="InterPro"/>
</dbReference>
<dbReference type="InterPro" id="IPR026846">
    <property type="entry name" value="Nse2(Mms21)"/>
</dbReference>
<dbReference type="PROSITE" id="PS51044">
    <property type="entry name" value="ZF_SP_RING"/>
    <property type="match status" value="1"/>
</dbReference>
<dbReference type="GO" id="GO:0005634">
    <property type="term" value="C:nucleus"/>
    <property type="evidence" value="ECO:0007669"/>
    <property type="project" value="UniProtKB-SubCell"/>
</dbReference>
<feature type="region of interest" description="Disordered" evidence="11">
    <location>
        <begin position="449"/>
        <end position="527"/>
    </location>
</feature>
<evidence type="ECO:0000256" key="4">
    <source>
        <dbReference type="ARBA" id="ARBA00022679"/>
    </source>
</evidence>
<proteinExistence type="inferred from homology"/>
<dbReference type="OrthoDB" id="756301at2759"/>
<feature type="compositionally biased region" description="Basic residues" evidence="11">
    <location>
        <begin position="109"/>
        <end position="125"/>
    </location>
</feature>
<dbReference type="EMBL" id="CP055900">
    <property type="protein sequence ID" value="QKX58638.1"/>
    <property type="molecule type" value="Genomic_DNA"/>
</dbReference>
<feature type="compositionally biased region" description="Acidic residues" evidence="11">
    <location>
        <begin position="477"/>
        <end position="500"/>
    </location>
</feature>
<dbReference type="InterPro" id="IPR013083">
    <property type="entry name" value="Znf_RING/FYVE/PHD"/>
</dbReference>
<dbReference type="RefSeq" id="XP_035344816.1">
    <property type="nucleotide sequence ID" value="XM_035488923.1"/>
</dbReference>
<feature type="compositionally biased region" description="Basic and acidic residues" evidence="11">
    <location>
        <begin position="94"/>
        <end position="108"/>
    </location>
</feature>
<dbReference type="GO" id="GO:0061665">
    <property type="term" value="F:SUMO ligase activity"/>
    <property type="evidence" value="ECO:0007669"/>
    <property type="project" value="TreeGrafter"/>
</dbReference>
<name>A0A7H8QY86_TALRU</name>
<evidence type="ECO:0000256" key="6">
    <source>
        <dbReference type="ARBA" id="ARBA00022771"/>
    </source>
</evidence>
<dbReference type="PANTHER" id="PTHR21330">
    <property type="entry name" value="E3 SUMO-PROTEIN LIGASE NSE2"/>
    <property type="match status" value="1"/>
</dbReference>
<dbReference type="GO" id="GO:0016925">
    <property type="term" value="P:protein sumoylation"/>
    <property type="evidence" value="ECO:0007669"/>
    <property type="project" value="UniProtKB-UniPathway"/>
</dbReference>
<dbReference type="AlphaFoldDB" id="A0A7H8QY86"/>
<dbReference type="InterPro" id="IPR004181">
    <property type="entry name" value="Znf_MIZ"/>
</dbReference>
<feature type="compositionally biased region" description="Low complexity" evidence="11">
    <location>
        <begin position="28"/>
        <end position="43"/>
    </location>
</feature>
<dbReference type="UniPathway" id="UPA00886"/>
<sequence length="527" mass="59999">MSSIMSSSRRSQMHSSRATARPSRTPASSRHGGNSNNNNGRQRPSTPEYEPMCTPLNPTGQRALAALLSGPSFQQMAKHLNQAGEKLTEVAAEVNERATDSRVRYDNSRRKKRAERNKKKAASRKRSGDGDESIDDEEQEDEEMEDGENEEEEEEEEEGENEDTSRARKLDQLDEKVKEVTVQLEERMRGIVDGEYKLNAMKEVVEEVHKAAEEAGAEANARERQSRLRSRRHVDEDEEMEDSRMEEDEDEDETVTIIPSQILNDKLNEVDAQWEEQSLGQRYAQNNTYVGFYRIVHDSKHPGDEIPPVPHPSTWFSHLESGMARNGSASPVHGRIRDDQSPDDEDEEIAIERERISLKCPLTFSTFEDPVKSTKCVHSFERQAIQDLIKNSTMTIAAGDQDFQGGGRGARARRVRAVQCPVCSVALTLNDLKRDPVLLRRVLRAKAAEQREEEETQFEGKRHHRKGGRKSGFTIASDDDDEVSIDDDDEDEVEVEDDQEDTRNRIKRERSRYSSRAPYAVDEIQDD</sequence>
<evidence type="ECO:0000313" key="13">
    <source>
        <dbReference type="EMBL" id="QKX58638.1"/>
    </source>
</evidence>
<feature type="region of interest" description="Disordered" evidence="11">
    <location>
        <begin position="1"/>
        <end position="67"/>
    </location>
</feature>
<dbReference type="Gene3D" id="3.30.40.10">
    <property type="entry name" value="Zinc/RING finger domain, C3HC4 (zinc finger)"/>
    <property type="match status" value="1"/>
</dbReference>
<accession>A0A7H8QY86</accession>
<dbReference type="Pfam" id="PF11789">
    <property type="entry name" value="zf-Nse"/>
    <property type="match status" value="1"/>
</dbReference>
<evidence type="ECO:0000256" key="7">
    <source>
        <dbReference type="ARBA" id="ARBA00022786"/>
    </source>
</evidence>
<evidence type="ECO:0000313" key="14">
    <source>
        <dbReference type="Proteomes" id="UP000509510"/>
    </source>
</evidence>
<dbReference type="GO" id="GO:0008270">
    <property type="term" value="F:zinc ion binding"/>
    <property type="evidence" value="ECO:0007669"/>
    <property type="project" value="UniProtKB-KW"/>
</dbReference>
<evidence type="ECO:0000256" key="3">
    <source>
        <dbReference type="ARBA" id="ARBA00008212"/>
    </source>
</evidence>
<comment type="similarity">
    <text evidence="3">Belongs to the NSE2 family.</text>
</comment>
<evidence type="ECO:0000256" key="8">
    <source>
        <dbReference type="ARBA" id="ARBA00022833"/>
    </source>
</evidence>
<evidence type="ECO:0000256" key="9">
    <source>
        <dbReference type="ARBA" id="ARBA00023242"/>
    </source>
</evidence>
<dbReference type="GO" id="GO:0000724">
    <property type="term" value="P:double-strand break repair via homologous recombination"/>
    <property type="evidence" value="ECO:0007669"/>
    <property type="project" value="InterPro"/>
</dbReference>
<keyword evidence="8" id="KW-0862">Zinc</keyword>
<feature type="region of interest" description="Disordered" evidence="11">
    <location>
        <begin position="212"/>
        <end position="254"/>
    </location>
</feature>
<evidence type="ECO:0000259" key="12">
    <source>
        <dbReference type="PROSITE" id="PS51044"/>
    </source>
</evidence>
<keyword evidence="14" id="KW-1185">Reference proteome</keyword>
<feature type="compositionally biased region" description="Low complexity" evidence="11">
    <location>
        <begin position="1"/>
        <end position="17"/>
    </location>
</feature>
<evidence type="ECO:0000256" key="2">
    <source>
        <dbReference type="ARBA" id="ARBA00004718"/>
    </source>
</evidence>
<keyword evidence="6 10" id="KW-0863">Zinc-finger</keyword>
<keyword evidence="9" id="KW-0539">Nucleus</keyword>
<dbReference type="PANTHER" id="PTHR21330:SF1">
    <property type="entry name" value="E3 SUMO-PROTEIN LIGASE NSE2"/>
    <property type="match status" value="1"/>
</dbReference>
<feature type="region of interest" description="Disordered" evidence="11">
    <location>
        <begin position="324"/>
        <end position="344"/>
    </location>
</feature>
<feature type="domain" description="SP-RING-type" evidence="12">
    <location>
        <begin position="345"/>
        <end position="453"/>
    </location>
</feature>
<protein>
    <recommendedName>
        <fullName evidence="12">SP-RING-type domain-containing protein</fullName>
    </recommendedName>
</protein>
<feature type="compositionally biased region" description="Acidic residues" evidence="11">
    <location>
        <begin position="130"/>
        <end position="162"/>
    </location>
</feature>
<evidence type="ECO:0000256" key="1">
    <source>
        <dbReference type="ARBA" id="ARBA00004123"/>
    </source>
</evidence>
<dbReference type="SUPFAM" id="SSF57850">
    <property type="entry name" value="RING/U-box"/>
    <property type="match status" value="1"/>
</dbReference>
<feature type="region of interest" description="Disordered" evidence="11">
    <location>
        <begin position="92"/>
        <end position="176"/>
    </location>
</feature>
<reference evidence="14" key="1">
    <citation type="submission" date="2020-06" db="EMBL/GenBank/DDBJ databases">
        <title>A chromosome-scale genome assembly of Talaromyces rugulosus W13939.</title>
        <authorList>
            <person name="Wang B."/>
            <person name="Guo L."/>
            <person name="Ye K."/>
            <person name="Wang L."/>
        </authorList>
    </citation>
    <scope>NUCLEOTIDE SEQUENCE [LARGE SCALE GENOMIC DNA]</scope>
    <source>
        <strain evidence="14">W13939</strain>
    </source>
</reference>
<keyword evidence="5" id="KW-0479">Metal-binding</keyword>
<keyword evidence="4" id="KW-0808">Transferase</keyword>
<organism evidence="13 14">
    <name type="scientific">Talaromyces rugulosus</name>
    <name type="common">Penicillium rugulosum</name>
    <dbReference type="NCBI Taxonomy" id="121627"/>
    <lineage>
        <taxon>Eukaryota</taxon>
        <taxon>Fungi</taxon>
        <taxon>Dikarya</taxon>
        <taxon>Ascomycota</taxon>
        <taxon>Pezizomycotina</taxon>
        <taxon>Eurotiomycetes</taxon>
        <taxon>Eurotiomycetidae</taxon>
        <taxon>Eurotiales</taxon>
        <taxon>Trichocomaceae</taxon>
        <taxon>Talaromyces</taxon>
        <taxon>Talaromyces sect. Islandici</taxon>
    </lineage>
</organism>